<evidence type="ECO:0000256" key="2">
    <source>
        <dbReference type="ARBA" id="ARBA00011048"/>
    </source>
</evidence>
<dbReference type="Gene3D" id="3.20.20.70">
    <property type="entry name" value="Aldolase class I"/>
    <property type="match status" value="1"/>
</dbReference>
<reference evidence="9 10" key="1">
    <citation type="submission" date="2017-03" db="EMBL/GenBank/DDBJ databases">
        <title>Draft Genome sequence of Marispirochaeta sp. strain JC444.</title>
        <authorList>
            <person name="Shivani Y."/>
            <person name="Subhash Y."/>
            <person name="Sasikala C."/>
            <person name="Ramana C."/>
        </authorList>
    </citation>
    <scope>NUCLEOTIDE SEQUENCE [LARGE SCALE GENOMIC DNA]</scope>
    <source>
        <strain evidence="9 10">JC444</strain>
    </source>
</reference>
<dbReference type="GO" id="GO:0051536">
    <property type="term" value="F:iron-sulfur cluster binding"/>
    <property type="evidence" value="ECO:0007669"/>
    <property type="project" value="UniProtKB-KW"/>
</dbReference>
<dbReference type="NCBIfam" id="TIGR03315">
    <property type="entry name" value="Se_ygfK"/>
    <property type="match status" value="1"/>
</dbReference>
<dbReference type="GO" id="GO:0046872">
    <property type="term" value="F:metal ion binding"/>
    <property type="evidence" value="ECO:0007669"/>
    <property type="project" value="UniProtKB-KW"/>
</dbReference>
<evidence type="ECO:0000256" key="5">
    <source>
        <dbReference type="ARBA" id="ARBA00023004"/>
    </source>
</evidence>
<dbReference type="AlphaFoldDB" id="A0A1Y1RWJ2"/>
<dbReference type="InterPro" id="IPR017900">
    <property type="entry name" value="4Fe4S_Fe_S_CS"/>
</dbReference>
<dbReference type="InterPro" id="IPR017896">
    <property type="entry name" value="4Fe4S_Fe-S-bd"/>
</dbReference>
<dbReference type="InterPro" id="IPR023753">
    <property type="entry name" value="FAD/NAD-binding_dom"/>
</dbReference>
<evidence type="ECO:0000256" key="6">
    <source>
        <dbReference type="ARBA" id="ARBA00023014"/>
    </source>
</evidence>
<dbReference type="Pfam" id="PF07992">
    <property type="entry name" value="Pyr_redox_2"/>
    <property type="match status" value="1"/>
</dbReference>
<evidence type="ECO:0000256" key="3">
    <source>
        <dbReference type="ARBA" id="ARBA00022723"/>
    </source>
</evidence>
<dbReference type="InterPro" id="IPR036188">
    <property type="entry name" value="FAD/NAD-bd_sf"/>
</dbReference>
<feature type="domain" description="4Fe-4S ferredoxin-type" evidence="8">
    <location>
        <begin position="938"/>
        <end position="966"/>
    </location>
</feature>
<evidence type="ECO:0000256" key="7">
    <source>
        <dbReference type="SAM" id="MobiDB-lite"/>
    </source>
</evidence>
<evidence type="ECO:0000259" key="8">
    <source>
        <dbReference type="PROSITE" id="PS51379"/>
    </source>
</evidence>
<dbReference type="EMBL" id="MWQY01000016">
    <property type="protein sequence ID" value="ORC34006.1"/>
    <property type="molecule type" value="Genomic_DNA"/>
</dbReference>
<dbReference type="RefSeq" id="WP_083051751.1">
    <property type="nucleotide sequence ID" value="NZ_MWQY01000016.1"/>
</dbReference>
<dbReference type="SUPFAM" id="SSF51971">
    <property type="entry name" value="Nucleotide-binding domain"/>
    <property type="match status" value="1"/>
</dbReference>
<dbReference type="InterPro" id="IPR028261">
    <property type="entry name" value="DPD_II"/>
</dbReference>
<keyword evidence="5" id="KW-0408">Iron</keyword>
<name>A0A1Y1RWJ2_9SPIO</name>
<comment type="caution">
    <text evidence="9">The sequence shown here is derived from an EMBL/GenBank/DDBJ whole genome shotgun (WGS) entry which is preliminary data.</text>
</comment>
<protein>
    <submittedName>
        <fullName evidence="9">Putative selenate reductase subunit YgfK</fullName>
    </submittedName>
</protein>
<sequence>MGDAMRLLPFDELLTRIFEEYRDGGSIFDLPEDSWFRKKNGKSLSIFGNPMETPLGPAAGPHTQLASNIIASYLTGSRFIELKTVQILDSLEIEKPCIDAADEGYNTEWSTELSLDEAWQEYAKAWIILHLLEELFGLRRTENRRSFVFNMSVGYDLKGIKSEPMQRYLRRMKDSSSEKLFSGWIDQAKQMLPELLKGSELERRSRVLSDFRVSGKICGSVTLSTMHGCPPEEIEAICSYMLREQKLDTYVKLNPTLLGYGTVREILDGLGYTYVELNPESFEHDLQLPRALEILSRLRKLAADSGRNFGVKLTNTLACRNNQGRLPGEEMYLSGRALFPLSINVAARLSEEFGGELPISFSGGISIHNAAEVFATGIRPVTLATELLKPGGYLRQVQLAKLLEELPEADWQRERIDVQALKSLAASSLRDRSLSKEFRGSDAVHNPGELPLFDCYVAPCVSACAIGQHIPEYLRLAGEGRYGEALECIYERNALPSITGHICDHQCQLVCTRLDYEGALNIREVKKISLLKGMEEYQRRWVKPEIRHPERIAVVGAGPAGLSAAYFLAREGFSVTVLEREEDAGGVVRYVVPHFRISREAIDRDIDFIRQHGVEFRFGVDENIDIEALKKEGFTYIVLGLGTYRSRKLPIEGDSQRIYPSLSFLTQFNRDPSRLKVGRRVVVIGAGDTAMDCARAALRCSGVEEVQIAYRRAFEQMPASREEYEYAAEDGISFRWLRNPERFSADGSLTLRVMELGEPDESGRRRPVPTDRTEEIKADSLIYAVGDDPDSDALKSAGLEPDVKGMVPTGEGGETDRENIFLIGDSRTGASTIVNCIAEGRRAADAICRKSDSLWERSELIPYLDPEERTADIAVKKGHLSSRPDPRSDYDSASFCATEKSRCLECDFLCNKCVDVCPNRANIKVETAGQEQFDDAFQIVHIDAYCNECGNCGQFCPWDGRPYADKPTVFSSPADFENSSNPGWLLENGSLRVRFQGRVQTLDLGEAFKRSEGRDDEARFYRLFELLHHRRPHLFTRLSSGGAV</sequence>
<keyword evidence="4" id="KW-0285">Flavoprotein</keyword>
<accession>A0A1Y1RWJ2</accession>
<keyword evidence="10" id="KW-1185">Reference proteome</keyword>
<dbReference type="PANTHER" id="PTHR42783">
    <property type="entry name" value="GLUTAMATE SYNTHASE [NADPH] SMALL CHAIN"/>
    <property type="match status" value="1"/>
</dbReference>
<evidence type="ECO:0000313" key="9">
    <source>
        <dbReference type="EMBL" id="ORC34006.1"/>
    </source>
</evidence>
<dbReference type="PROSITE" id="PS00198">
    <property type="entry name" value="4FE4S_FER_1"/>
    <property type="match status" value="1"/>
</dbReference>
<keyword evidence="4" id="KW-0274">FAD</keyword>
<organism evidence="9 10">
    <name type="scientific">Marispirochaeta aestuarii</name>
    <dbReference type="NCBI Taxonomy" id="1963862"/>
    <lineage>
        <taxon>Bacteria</taxon>
        <taxon>Pseudomonadati</taxon>
        <taxon>Spirochaetota</taxon>
        <taxon>Spirochaetia</taxon>
        <taxon>Spirochaetales</taxon>
        <taxon>Spirochaetaceae</taxon>
        <taxon>Marispirochaeta</taxon>
    </lineage>
</organism>
<dbReference type="SUPFAM" id="SSF46548">
    <property type="entry name" value="alpha-helical ferredoxin"/>
    <property type="match status" value="1"/>
</dbReference>
<dbReference type="PROSITE" id="PS51379">
    <property type="entry name" value="4FE4S_FER_2"/>
    <property type="match status" value="1"/>
</dbReference>
<dbReference type="PANTHER" id="PTHR42783:SF3">
    <property type="entry name" value="GLUTAMATE SYNTHASE [NADPH] SMALL CHAIN-RELATED"/>
    <property type="match status" value="1"/>
</dbReference>
<dbReference type="InterPro" id="IPR017701">
    <property type="entry name" value="Se_rdtase_YgfK"/>
</dbReference>
<dbReference type="Gene3D" id="1.10.1060.10">
    <property type="entry name" value="Alpha-helical ferredoxin"/>
    <property type="match status" value="1"/>
</dbReference>
<keyword evidence="3" id="KW-0479">Metal-binding</keyword>
<dbReference type="GO" id="GO:0016491">
    <property type="term" value="F:oxidoreductase activity"/>
    <property type="evidence" value="ECO:0007669"/>
    <property type="project" value="InterPro"/>
</dbReference>
<evidence type="ECO:0000256" key="4">
    <source>
        <dbReference type="ARBA" id="ARBA00022827"/>
    </source>
</evidence>
<feature type="region of interest" description="Disordered" evidence="7">
    <location>
        <begin position="795"/>
        <end position="815"/>
    </location>
</feature>
<dbReference type="SUPFAM" id="SSF54862">
    <property type="entry name" value="4Fe-4S ferredoxins"/>
    <property type="match status" value="1"/>
</dbReference>
<gene>
    <name evidence="9" type="ORF">B4O97_14050</name>
</gene>
<dbReference type="InterPro" id="IPR009051">
    <property type="entry name" value="Helical_ferredxn"/>
</dbReference>
<dbReference type="SUPFAM" id="SSF51395">
    <property type="entry name" value="FMN-linked oxidoreductases"/>
    <property type="match status" value="1"/>
</dbReference>
<dbReference type="InterPro" id="IPR013785">
    <property type="entry name" value="Aldolase_TIM"/>
</dbReference>
<comment type="cofactor">
    <cofactor evidence="1">
        <name>FAD</name>
        <dbReference type="ChEBI" id="CHEBI:57692"/>
    </cofactor>
</comment>
<proteinExistence type="inferred from homology"/>
<keyword evidence="6" id="KW-0411">Iron-sulfur</keyword>
<dbReference type="Proteomes" id="UP000192343">
    <property type="component" value="Unassembled WGS sequence"/>
</dbReference>
<dbReference type="OrthoDB" id="9803192at2"/>
<dbReference type="PRINTS" id="PR00419">
    <property type="entry name" value="ADXRDTASE"/>
</dbReference>
<dbReference type="Pfam" id="PF14691">
    <property type="entry name" value="Fer4_20"/>
    <property type="match status" value="1"/>
</dbReference>
<evidence type="ECO:0000256" key="1">
    <source>
        <dbReference type="ARBA" id="ARBA00001974"/>
    </source>
</evidence>
<dbReference type="STRING" id="1963862.B4O97_14050"/>
<evidence type="ECO:0000313" key="10">
    <source>
        <dbReference type="Proteomes" id="UP000192343"/>
    </source>
</evidence>
<comment type="similarity">
    <text evidence="2">In the N-terminal section; belongs to the NADH:flavin oxidoreductase/NADH oxidase family.</text>
</comment>
<dbReference type="Gene3D" id="3.50.50.60">
    <property type="entry name" value="FAD/NAD(P)-binding domain"/>
    <property type="match status" value="2"/>
</dbReference>